<sequence>MPNADYYCNCIIFDKNILISGAMNRNLLFYSVYLNSFSSIPYEFAEYSRKILINAEIRLYLIESKNGSIYESKIGIYTDWTRTADSTLDFNPSQTYCLYNKGIIYTSSLVLKKIN</sequence>
<dbReference type="AlphaFoldDB" id="A0AAU9K6Z0"/>
<protein>
    <submittedName>
        <fullName evidence="1">Uncharacterized protein</fullName>
    </submittedName>
</protein>
<evidence type="ECO:0000313" key="1">
    <source>
        <dbReference type="EMBL" id="CAG9334790.1"/>
    </source>
</evidence>
<gene>
    <name evidence="1" type="ORF">BSTOLATCC_MIC62375</name>
</gene>
<evidence type="ECO:0000313" key="2">
    <source>
        <dbReference type="Proteomes" id="UP001162131"/>
    </source>
</evidence>
<name>A0AAU9K6Z0_9CILI</name>
<comment type="caution">
    <text evidence="1">The sequence shown here is derived from an EMBL/GenBank/DDBJ whole genome shotgun (WGS) entry which is preliminary data.</text>
</comment>
<reference evidence="1" key="1">
    <citation type="submission" date="2021-09" db="EMBL/GenBank/DDBJ databases">
        <authorList>
            <consortium name="AG Swart"/>
            <person name="Singh M."/>
            <person name="Singh A."/>
            <person name="Seah K."/>
            <person name="Emmerich C."/>
        </authorList>
    </citation>
    <scope>NUCLEOTIDE SEQUENCE</scope>
    <source>
        <strain evidence="1">ATCC30299</strain>
    </source>
</reference>
<dbReference type="Proteomes" id="UP001162131">
    <property type="component" value="Unassembled WGS sequence"/>
</dbReference>
<accession>A0AAU9K6Z0</accession>
<keyword evidence="2" id="KW-1185">Reference proteome</keyword>
<proteinExistence type="predicted"/>
<dbReference type="EMBL" id="CAJZBQ010000060">
    <property type="protein sequence ID" value="CAG9334790.1"/>
    <property type="molecule type" value="Genomic_DNA"/>
</dbReference>
<organism evidence="1 2">
    <name type="scientific">Blepharisma stoltei</name>
    <dbReference type="NCBI Taxonomy" id="1481888"/>
    <lineage>
        <taxon>Eukaryota</taxon>
        <taxon>Sar</taxon>
        <taxon>Alveolata</taxon>
        <taxon>Ciliophora</taxon>
        <taxon>Postciliodesmatophora</taxon>
        <taxon>Heterotrichea</taxon>
        <taxon>Heterotrichida</taxon>
        <taxon>Blepharismidae</taxon>
        <taxon>Blepharisma</taxon>
    </lineage>
</organism>